<evidence type="ECO:0000313" key="12">
    <source>
        <dbReference type="Proteomes" id="UP000319619"/>
    </source>
</evidence>
<dbReference type="EMBL" id="NJBN01000001">
    <property type="protein sequence ID" value="TKJ42502.1"/>
    <property type="molecule type" value="Genomic_DNA"/>
</dbReference>
<proteinExistence type="inferred from homology"/>
<dbReference type="GO" id="GO:0009245">
    <property type="term" value="P:lipid A biosynthetic process"/>
    <property type="evidence" value="ECO:0007669"/>
    <property type="project" value="UniProtKB-UniRule"/>
</dbReference>
<name>A0A532V5U1_UNCL8</name>
<dbReference type="AlphaFoldDB" id="A0A532V5U1"/>
<dbReference type="SUPFAM" id="SSF53756">
    <property type="entry name" value="UDP-Glycosyltransferase/glycogen phosphorylase"/>
    <property type="match status" value="1"/>
</dbReference>
<dbReference type="Proteomes" id="UP000319619">
    <property type="component" value="Unassembled WGS sequence"/>
</dbReference>
<dbReference type="EC" id="2.4.1.182" evidence="2 10"/>
<evidence type="ECO:0000256" key="6">
    <source>
        <dbReference type="ARBA" id="ARBA00022676"/>
    </source>
</evidence>
<keyword evidence="8 10" id="KW-0443">Lipid metabolism</keyword>
<reference evidence="11 12" key="1">
    <citation type="submission" date="2017-06" db="EMBL/GenBank/DDBJ databases">
        <title>Novel microbial phyla capable of carbon fixation and sulfur reduction in deep-sea sediments.</title>
        <authorList>
            <person name="Huang J."/>
            <person name="Baker B."/>
            <person name="Wang Y."/>
        </authorList>
    </citation>
    <scope>NUCLEOTIDE SEQUENCE [LARGE SCALE GENOMIC DNA]</scope>
    <source>
        <strain evidence="11">B3_LCP</strain>
    </source>
</reference>
<evidence type="ECO:0000256" key="5">
    <source>
        <dbReference type="ARBA" id="ARBA00022556"/>
    </source>
</evidence>
<sequence length="390" mass="43009">MNESHATASDSIMIIAGEVSGDLHASGLIKAFGELEPNIRFFGVGGERMKDAGCENVYSVDDVAFVGFTEVIQHLPFIYRMRKTLLNECLAKKPRAVVLVDYPGFNLNFAQKLRKHPLLKDTPVLYYISPQVWAWHASRIKKIARLVDRLAVIFDFEVPLYREAGLKTDFVGHPLLEVTASSLTNEEFRHSLGAELGIPLLGLLPGSRLQEIRRLLPVFLETYLYLKKEIPDIKTAIACSPAVEESIYQDIMDHFGTAVDNIPLLYNQTADLQAHSDVVLVASGTATLETAILGTPLVMAYRVSPITYLIGKKLVKIPHIALVNVVAGKKIIPEFIQGQATPDNISEELGNILNDSNRCDSMKADLEQVKEKLGSAGASDNVAKILQSMI</sequence>
<dbReference type="Pfam" id="PF02684">
    <property type="entry name" value="LpxB"/>
    <property type="match status" value="1"/>
</dbReference>
<keyword evidence="4 10" id="KW-0444">Lipid biosynthesis</keyword>
<evidence type="ECO:0000256" key="2">
    <source>
        <dbReference type="ARBA" id="ARBA00012687"/>
    </source>
</evidence>
<evidence type="ECO:0000313" key="11">
    <source>
        <dbReference type="EMBL" id="TKJ42502.1"/>
    </source>
</evidence>
<comment type="caution">
    <text evidence="11">The sequence shown here is derived from an EMBL/GenBank/DDBJ whole genome shotgun (WGS) entry which is preliminary data.</text>
</comment>
<comment type="pathway">
    <text evidence="10">Bacterial outer membrane biogenesis; LPS lipid A biosynthesis.</text>
</comment>
<keyword evidence="7 10" id="KW-0808">Transferase</keyword>
<dbReference type="GO" id="GO:0016020">
    <property type="term" value="C:membrane"/>
    <property type="evidence" value="ECO:0007669"/>
    <property type="project" value="GOC"/>
</dbReference>
<gene>
    <name evidence="10" type="primary">lpxB</name>
    <name evidence="11" type="ORF">CEE37_02110</name>
</gene>
<evidence type="ECO:0000256" key="8">
    <source>
        <dbReference type="ARBA" id="ARBA00023098"/>
    </source>
</evidence>
<evidence type="ECO:0000256" key="7">
    <source>
        <dbReference type="ARBA" id="ARBA00022679"/>
    </source>
</evidence>
<evidence type="ECO:0000256" key="9">
    <source>
        <dbReference type="ARBA" id="ARBA00048975"/>
    </source>
</evidence>
<dbReference type="GO" id="GO:0008915">
    <property type="term" value="F:lipid-A-disaccharide synthase activity"/>
    <property type="evidence" value="ECO:0007669"/>
    <property type="project" value="UniProtKB-UniRule"/>
</dbReference>
<evidence type="ECO:0000256" key="4">
    <source>
        <dbReference type="ARBA" id="ARBA00022516"/>
    </source>
</evidence>
<dbReference type="GO" id="GO:0005543">
    <property type="term" value="F:phospholipid binding"/>
    <property type="evidence" value="ECO:0007669"/>
    <property type="project" value="TreeGrafter"/>
</dbReference>
<keyword evidence="5 10" id="KW-0441">Lipid A biosynthesis</keyword>
<comment type="similarity">
    <text evidence="10">Belongs to the LpxB family.</text>
</comment>
<evidence type="ECO:0000256" key="3">
    <source>
        <dbReference type="ARBA" id="ARBA00020902"/>
    </source>
</evidence>
<dbReference type="UniPathway" id="UPA00973"/>
<protein>
    <recommendedName>
        <fullName evidence="3 10">Lipid-A-disaccharide synthase</fullName>
        <ecNumber evidence="2 10">2.4.1.182</ecNumber>
    </recommendedName>
</protein>
<comment type="function">
    <text evidence="1 10">Condensation of UDP-2,3-diacylglucosamine and 2,3-diacylglucosamine-1-phosphate to form lipid A disaccharide, a precursor of lipid A, a phosphorylated glycolipid that anchors the lipopolysaccharide to the outer membrane of the cell.</text>
</comment>
<dbReference type="HAMAP" id="MF_00392">
    <property type="entry name" value="LpxB"/>
    <property type="match status" value="1"/>
</dbReference>
<keyword evidence="6 10" id="KW-0328">Glycosyltransferase</keyword>
<dbReference type="PANTHER" id="PTHR30372">
    <property type="entry name" value="LIPID-A-DISACCHARIDE SYNTHASE"/>
    <property type="match status" value="1"/>
</dbReference>
<dbReference type="NCBIfam" id="TIGR00215">
    <property type="entry name" value="lpxB"/>
    <property type="match status" value="1"/>
</dbReference>
<organism evidence="11 12">
    <name type="scientific">candidate division LCP-89 bacterium B3_LCP</name>
    <dbReference type="NCBI Taxonomy" id="2012998"/>
    <lineage>
        <taxon>Bacteria</taxon>
        <taxon>Pseudomonadati</taxon>
        <taxon>Bacteria division LCP-89</taxon>
    </lineage>
</organism>
<dbReference type="InterPro" id="IPR003835">
    <property type="entry name" value="Glyco_trans_19"/>
</dbReference>
<accession>A0A532V5U1</accession>
<evidence type="ECO:0000256" key="10">
    <source>
        <dbReference type="HAMAP-Rule" id="MF_00392"/>
    </source>
</evidence>
<dbReference type="PANTHER" id="PTHR30372:SF4">
    <property type="entry name" value="LIPID-A-DISACCHARIDE SYNTHASE, MITOCHONDRIAL-RELATED"/>
    <property type="match status" value="1"/>
</dbReference>
<evidence type="ECO:0000256" key="1">
    <source>
        <dbReference type="ARBA" id="ARBA00002056"/>
    </source>
</evidence>
<comment type="catalytic activity">
    <reaction evidence="9 10">
        <text>a lipid X + a UDP-2-N,3-O-bis[(3R)-3-hydroxyacyl]-alpha-D-glucosamine = a lipid A disaccharide + UDP + H(+)</text>
        <dbReference type="Rhea" id="RHEA:67828"/>
        <dbReference type="ChEBI" id="CHEBI:15378"/>
        <dbReference type="ChEBI" id="CHEBI:58223"/>
        <dbReference type="ChEBI" id="CHEBI:137748"/>
        <dbReference type="ChEBI" id="CHEBI:176338"/>
        <dbReference type="ChEBI" id="CHEBI:176343"/>
        <dbReference type="EC" id="2.4.1.182"/>
    </reaction>
</comment>